<dbReference type="InterPro" id="IPR004919">
    <property type="entry name" value="GmrSD_N"/>
</dbReference>
<evidence type="ECO:0000313" key="4">
    <source>
        <dbReference type="Proteomes" id="UP000589738"/>
    </source>
</evidence>
<dbReference type="Pfam" id="PF07510">
    <property type="entry name" value="GmrSD_C"/>
    <property type="match status" value="1"/>
</dbReference>
<feature type="domain" description="GmrSD restriction endonucleases N-terminal" evidence="1">
    <location>
        <begin position="17"/>
        <end position="212"/>
    </location>
</feature>
<accession>A0A841NEY3</accession>
<dbReference type="Pfam" id="PF03235">
    <property type="entry name" value="GmrSD_N"/>
    <property type="match status" value="1"/>
</dbReference>
<proteinExistence type="predicted"/>
<dbReference type="RefSeq" id="WP_184158561.1">
    <property type="nucleotide sequence ID" value="NZ_JACHLC010000001.1"/>
</dbReference>
<dbReference type="InterPro" id="IPR011089">
    <property type="entry name" value="GmrSD_C"/>
</dbReference>
<comment type="caution">
    <text evidence="3">The sequence shown here is derived from an EMBL/GenBank/DDBJ whole genome shotgun (WGS) entry which is preliminary data.</text>
</comment>
<evidence type="ECO:0000313" key="3">
    <source>
        <dbReference type="EMBL" id="MBB6370612.1"/>
    </source>
</evidence>
<organism evidence="3 4">
    <name type="scientific">Chryseobacterium shigense</name>
    <dbReference type="NCBI Taxonomy" id="297244"/>
    <lineage>
        <taxon>Bacteria</taxon>
        <taxon>Pseudomonadati</taxon>
        <taxon>Bacteroidota</taxon>
        <taxon>Flavobacteriia</taxon>
        <taxon>Flavobacteriales</taxon>
        <taxon>Weeksellaceae</taxon>
        <taxon>Chryseobacterium group</taxon>
        <taxon>Chryseobacterium</taxon>
    </lineage>
</organism>
<name>A0A841NEY3_9FLAO</name>
<sequence length="552" mass="65779">MESTLHKENQKLESIKLLFKSVENIRIPAYQRAYSWENKQCSQFLEDLLEQKGKRYYLGQLLFEKSDSTFFIIDGQQRLTTTILFLSAIVKIKEAKGQDANEIRSTYLTDVFRTIKDDHQIFKKISQKHLISIIDDTETISQKRIIEAFNFFEIELNKLDNEIIDIVQETLENAIISTFYISNKVEATQVFEYQNNRGKELSRFEVIKAYLMHQIYIQSKDSNQANNDISDVQDDISVTYRNIEAVEGYFTENELLDNYCNLFFNINGNIEAIKEKLNNTEDKIKWIKLFFENFVELTHSAKTVVNNRGQSEISNLFFVGNEVNWKLVLLVLFNRGENKGEIYTKILKLLEILSFKLKLGDYRTDYLHNYAKQYFNFEQAYNINDLYEDIKNATITGFKWYWNDNDHFENIIINYFDNEKWHYNRNTIKFVLWQYENHLRKINLSGILLDKELYDNYTIEHIKPQNPEDEEYSEEFKSKYLHIVGNLALLTKNQNSKFSNKSFDKKSELFQDTALSSYTEIREKYIWTEKEITERHKSITDFAKRYFNTSNL</sequence>
<evidence type="ECO:0000259" key="2">
    <source>
        <dbReference type="Pfam" id="PF07510"/>
    </source>
</evidence>
<evidence type="ECO:0000259" key="1">
    <source>
        <dbReference type="Pfam" id="PF03235"/>
    </source>
</evidence>
<feature type="domain" description="GmrSD restriction endonucleases C-terminal" evidence="2">
    <location>
        <begin position="418"/>
        <end position="540"/>
    </location>
</feature>
<dbReference type="PANTHER" id="PTHR35149">
    <property type="entry name" value="SLL5132 PROTEIN"/>
    <property type="match status" value="1"/>
</dbReference>
<keyword evidence="4" id="KW-1185">Reference proteome</keyword>
<dbReference type="PANTHER" id="PTHR35149:SF1">
    <property type="entry name" value="DUF5655 DOMAIN-CONTAINING PROTEIN"/>
    <property type="match status" value="1"/>
</dbReference>
<dbReference type="Proteomes" id="UP000589738">
    <property type="component" value="Unassembled WGS sequence"/>
</dbReference>
<reference evidence="3 4" key="1">
    <citation type="submission" date="2020-08" db="EMBL/GenBank/DDBJ databases">
        <title>Functional genomics of gut bacteria from endangered species of beetles.</title>
        <authorList>
            <person name="Carlos-Shanley C."/>
        </authorList>
    </citation>
    <scope>NUCLEOTIDE SEQUENCE [LARGE SCALE GENOMIC DNA]</scope>
    <source>
        <strain evidence="3 4">S00136</strain>
    </source>
</reference>
<dbReference type="EMBL" id="JACHLC010000001">
    <property type="protein sequence ID" value="MBB6370612.1"/>
    <property type="molecule type" value="Genomic_DNA"/>
</dbReference>
<gene>
    <name evidence="3" type="ORF">HNP36_001665</name>
</gene>
<dbReference type="AlphaFoldDB" id="A0A841NEY3"/>
<protein>
    <submittedName>
        <fullName evidence="3">Uncharacterized protein with ParB-like and HNH nuclease domain</fullName>
    </submittedName>
</protein>